<keyword evidence="5 8" id="KW-1133">Transmembrane helix</keyword>
<evidence type="ECO:0000256" key="2">
    <source>
        <dbReference type="ARBA" id="ARBA00010663"/>
    </source>
</evidence>
<reference evidence="10" key="1">
    <citation type="submission" date="2020-08" db="EMBL/GenBank/DDBJ databases">
        <title>Multicomponent nature underlies the extraordinary mechanical properties of spider dragline silk.</title>
        <authorList>
            <person name="Kono N."/>
            <person name="Nakamura H."/>
            <person name="Mori M."/>
            <person name="Yoshida Y."/>
            <person name="Ohtoshi R."/>
            <person name="Malay A.D."/>
            <person name="Moran D.A.P."/>
            <person name="Tomita M."/>
            <person name="Numata K."/>
            <person name="Arakawa K."/>
        </authorList>
    </citation>
    <scope>NUCLEOTIDE SEQUENCE</scope>
</reference>
<name>A0A8X6QRW1_NEPPI</name>
<dbReference type="Proteomes" id="UP000887013">
    <property type="component" value="Unassembled WGS sequence"/>
</dbReference>
<keyword evidence="6 8" id="KW-0472">Membrane</keyword>
<dbReference type="Gene3D" id="1.20.1070.10">
    <property type="entry name" value="Rhodopsin 7-helix transmembrane proteins"/>
    <property type="match status" value="1"/>
</dbReference>
<evidence type="ECO:0000313" key="10">
    <source>
        <dbReference type="EMBL" id="GFU41757.1"/>
    </source>
</evidence>
<keyword evidence="7" id="KW-0675">Receptor</keyword>
<gene>
    <name evidence="10" type="primary">AVEN_100538_1</name>
    <name evidence="10" type="ORF">NPIL_166911</name>
</gene>
<evidence type="ECO:0000256" key="6">
    <source>
        <dbReference type="ARBA" id="ARBA00023136"/>
    </source>
</evidence>
<dbReference type="SUPFAM" id="SSF81321">
    <property type="entry name" value="Family A G protein-coupled receptor-like"/>
    <property type="match status" value="1"/>
</dbReference>
<dbReference type="AlphaFoldDB" id="A0A8X6QRW1"/>
<comment type="similarity">
    <text evidence="2">Belongs to the G-protein coupled receptor 1 family.</text>
</comment>
<evidence type="ECO:0000259" key="9">
    <source>
        <dbReference type="PROSITE" id="PS50262"/>
    </source>
</evidence>
<organism evidence="10 11">
    <name type="scientific">Nephila pilipes</name>
    <name type="common">Giant wood spider</name>
    <name type="synonym">Nephila maculata</name>
    <dbReference type="NCBI Taxonomy" id="299642"/>
    <lineage>
        <taxon>Eukaryota</taxon>
        <taxon>Metazoa</taxon>
        <taxon>Ecdysozoa</taxon>
        <taxon>Arthropoda</taxon>
        <taxon>Chelicerata</taxon>
        <taxon>Arachnida</taxon>
        <taxon>Araneae</taxon>
        <taxon>Araneomorphae</taxon>
        <taxon>Entelegynae</taxon>
        <taxon>Araneoidea</taxon>
        <taxon>Nephilidae</taxon>
        <taxon>Nephila</taxon>
    </lineage>
</organism>
<evidence type="ECO:0000256" key="4">
    <source>
        <dbReference type="ARBA" id="ARBA00022692"/>
    </source>
</evidence>
<comment type="subcellular location">
    <subcellularLocation>
        <location evidence="1">Cell membrane</location>
        <topology evidence="1">Multi-pass membrane protein</topology>
    </subcellularLocation>
</comment>
<dbReference type="InterPro" id="IPR017452">
    <property type="entry name" value="GPCR_Rhodpsn_7TM"/>
</dbReference>
<keyword evidence="3" id="KW-1003">Cell membrane</keyword>
<evidence type="ECO:0000256" key="3">
    <source>
        <dbReference type="ARBA" id="ARBA00022475"/>
    </source>
</evidence>
<dbReference type="PANTHER" id="PTHR24241:SF190">
    <property type="entry name" value="CARDIOACCELERATORY PEPTIDE RECEPTOR-LIKE PROTEIN"/>
    <property type="match status" value="1"/>
</dbReference>
<protein>
    <submittedName>
        <fullName evidence="10">G_PROTEIN_RECEP_F1_2 domain-containing protein</fullName>
    </submittedName>
</protein>
<keyword evidence="4 8" id="KW-0812">Transmembrane</keyword>
<feature type="transmembrane region" description="Helical" evidence="8">
    <location>
        <begin position="68"/>
        <end position="92"/>
    </location>
</feature>
<keyword evidence="11" id="KW-1185">Reference proteome</keyword>
<proteinExistence type="inferred from homology"/>
<feature type="transmembrane region" description="Helical" evidence="8">
    <location>
        <begin position="34"/>
        <end position="56"/>
    </location>
</feature>
<dbReference type="PROSITE" id="PS50262">
    <property type="entry name" value="G_PROTEIN_RECEP_F1_2"/>
    <property type="match status" value="1"/>
</dbReference>
<evidence type="ECO:0000256" key="7">
    <source>
        <dbReference type="ARBA" id="ARBA00023170"/>
    </source>
</evidence>
<evidence type="ECO:0000313" key="11">
    <source>
        <dbReference type="Proteomes" id="UP000887013"/>
    </source>
</evidence>
<dbReference type="GO" id="GO:0042277">
    <property type="term" value="F:peptide binding"/>
    <property type="evidence" value="ECO:0007669"/>
    <property type="project" value="TreeGrafter"/>
</dbReference>
<dbReference type="OrthoDB" id="6422738at2759"/>
<comment type="caution">
    <text evidence="10">The sequence shown here is derived from an EMBL/GenBank/DDBJ whole genome shotgun (WGS) entry which is preliminary data.</text>
</comment>
<evidence type="ECO:0000256" key="8">
    <source>
        <dbReference type="SAM" id="Phobius"/>
    </source>
</evidence>
<dbReference type="Pfam" id="PF00001">
    <property type="entry name" value="7tm_1"/>
    <property type="match status" value="1"/>
</dbReference>
<dbReference type="EMBL" id="BMAW01132022">
    <property type="protein sequence ID" value="GFU41757.1"/>
    <property type="molecule type" value="Genomic_DNA"/>
</dbReference>
<sequence length="103" mass="12084">MSCDSCSHTSRFKLRLSNTRQIEKTRSRTLKMTCLITFSFICFWTPFIIIDLWYLLDSKTSEALDTRIKSYTFILAGFNFCVIPLVYGSYFLNFKSTLINVLH</sequence>
<dbReference type="GO" id="GO:0005886">
    <property type="term" value="C:plasma membrane"/>
    <property type="evidence" value="ECO:0007669"/>
    <property type="project" value="UniProtKB-SubCell"/>
</dbReference>
<evidence type="ECO:0000256" key="5">
    <source>
        <dbReference type="ARBA" id="ARBA00022989"/>
    </source>
</evidence>
<dbReference type="GO" id="GO:0004930">
    <property type="term" value="F:G protein-coupled receptor activity"/>
    <property type="evidence" value="ECO:0007669"/>
    <property type="project" value="InterPro"/>
</dbReference>
<accession>A0A8X6QRW1</accession>
<dbReference type="PANTHER" id="PTHR24241">
    <property type="entry name" value="NEUROPEPTIDE RECEPTOR-RELATED G-PROTEIN COUPLED RECEPTOR"/>
    <property type="match status" value="1"/>
</dbReference>
<evidence type="ECO:0000256" key="1">
    <source>
        <dbReference type="ARBA" id="ARBA00004651"/>
    </source>
</evidence>
<dbReference type="InterPro" id="IPR000276">
    <property type="entry name" value="GPCR_Rhodpsn"/>
</dbReference>
<dbReference type="GO" id="GO:0032870">
    <property type="term" value="P:cellular response to hormone stimulus"/>
    <property type="evidence" value="ECO:0007669"/>
    <property type="project" value="TreeGrafter"/>
</dbReference>
<feature type="domain" description="G-protein coupled receptors family 1 profile" evidence="9">
    <location>
        <begin position="1"/>
        <end position="87"/>
    </location>
</feature>